<dbReference type="HOGENOM" id="CLU_066031_1_0_1"/>
<feature type="chain" id="PRO_5001990002" description="NlpC/P60 domain-containing protein" evidence="5">
    <location>
        <begin position="17"/>
        <end position="159"/>
    </location>
</feature>
<protein>
    <recommendedName>
        <fullName evidence="6">NlpC/P60 domain-containing protein</fullName>
    </recommendedName>
</protein>
<name>A0A0A1TGP1_9HYPO</name>
<sequence length="159" mass="16706">MKFTLALSVLAAGAFAMPAEEMMEKRTGPGIVSAAESQKGIDYVYGGGGCKGPSKGGYDCSGLTQFSICKAQGKTVPRTAQEQYHSSMGKHIPRAQAKAGDLLFWGKGGNCKTGVEHVGIFVKAGTMINAAHTGTKVREQSIWTSSGGLSICPDAVRFW</sequence>
<dbReference type="PANTHER" id="PTHR47359:SF3">
    <property type="entry name" value="NLP_P60 DOMAIN-CONTAINING PROTEIN-RELATED"/>
    <property type="match status" value="1"/>
</dbReference>
<dbReference type="GO" id="GO:0008234">
    <property type="term" value="F:cysteine-type peptidase activity"/>
    <property type="evidence" value="ECO:0007669"/>
    <property type="project" value="UniProtKB-KW"/>
</dbReference>
<dbReference type="OrthoDB" id="2251794at2759"/>
<dbReference type="PROSITE" id="PS51935">
    <property type="entry name" value="NLPC_P60"/>
    <property type="match status" value="1"/>
</dbReference>
<feature type="signal peptide" evidence="5">
    <location>
        <begin position="1"/>
        <end position="16"/>
    </location>
</feature>
<comment type="similarity">
    <text evidence="1">Belongs to the peptidase C40 family.</text>
</comment>
<dbReference type="EMBL" id="CDHN01000002">
    <property type="protein sequence ID" value="CEJ89615.1"/>
    <property type="molecule type" value="Genomic_DNA"/>
</dbReference>
<keyword evidence="8" id="KW-1185">Reference proteome</keyword>
<keyword evidence="2" id="KW-0645">Protease</keyword>
<evidence type="ECO:0000256" key="3">
    <source>
        <dbReference type="ARBA" id="ARBA00022801"/>
    </source>
</evidence>
<evidence type="ECO:0000313" key="8">
    <source>
        <dbReference type="Proteomes" id="UP000039046"/>
    </source>
</evidence>
<reference evidence="7 8" key="1">
    <citation type="journal article" date="2015" name="Genome Announc.">
        <title>Draft Genome Sequence and Gene Annotation of the Entomopathogenic Fungus Verticillium hemipterigenum.</title>
        <authorList>
            <person name="Horn F."/>
            <person name="Habel A."/>
            <person name="Scharf D.H."/>
            <person name="Dworschak J."/>
            <person name="Brakhage A.A."/>
            <person name="Guthke R."/>
            <person name="Hertweck C."/>
            <person name="Linde J."/>
        </authorList>
    </citation>
    <scope>NUCLEOTIDE SEQUENCE [LARGE SCALE GENOMIC DNA]</scope>
</reference>
<gene>
    <name evidence="7" type="ORF">VHEMI05450</name>
</gene>
<dbReference type="InterPro" id="IPR051794">
    <property type="entry name" value="PG_Endopeptidase_C40"/>
</dbReference>
<dbReference type="Gene3D" id="3.90.1720.10">
    <property type="entry name" value="endopeptidase domain like (from Nostoc punctiforme)"/>
    <property type="match status" value="1"/>
</dbReference>
<evidence type="ECO:0000259" key="6">
    <source>
        <dbReference type="PROSITE" id="PS51935"/>
    </source>
</evidence>
<keyword evidence="5" id="KW-0732">Signal</keyword>
<proteinExistence type="inferred from homology"/>
<dbReference type="Proteomes" id="UP000039046">
    <property type="component" value="Unassembled WGS sequence"/>
</dbReference>
<evidence type="ECO:0000313" key="7">
    <source>
        <dbReference type="EMBL" id="CEJ89615.1"/>
    </source>
</evidence>
<evidence type="ECO:0000256" key="5">
    <source>
        <dbReference type="SAM" id="SignalP"/>
    </source>
</evidence>
<dbReference type="PANTHER" id="PTHR47359">
    <property type="entry name" value="PEPTIDOGLYCAN DL-ENDOPEPTIDASE CWLO"/>
    <property type="match status" value="1"/>
</dbReference>
<dbReference type="Pfam" id="PF00877">
    <property type="entry name" value="NLPC_P60"/>
    <property type="match status" value="1"/>
</dbReference>
<accession>A0A0A1TGP1</accession>
<keyword evidence="4" id="KW-0788">Thiol protease</keyword>
<dbReference type="GO" id="GO:0006508">
    <property type="term" value="P:proteolysis"/>
    <property type="evidence" value="ECO:0007669"/>
    <property type="project" value="UniProtKB-KW"/>
</dbReference>
<dbReference type="AlphaFoldDB" id="A0A0A1TGP1"/>
<dbReference type="SUPFAM" id="SSF54001">
    <property type="entry name" value="Cysteine proteinases"/>
    <property type="match status" value="1"/>
</dbReference>
<keyword evidence="3" id="KW-0378">Hydrolase</keyword>
<dbReference type="STRING" id="1531966.A0A0A1TGP1"/>
<evidence type="ECO:0000256" key="1">
    <source>
        <dbReference type="ARBA" id="ARBA00007074"/>
    </source>
</evidence>
<feature type="domain" description="NlpC/P60" evidence="6">
    <location>
        <begin position="25"/>
        <end position="159"/>
    </location>
</feature>
<dbReference type="InterPro" id="IPR000064">
    <property type="entry name" value="NLP_P60_dom"/>
</dbReference>
<evidence type="ECO:0000256" key="4">
    <source>
        <dbReference type="ARBA" id="ARBA00022807"/>
    </source>
</evidence>
<organism evidence="7 8">
    <name type="scientific">[Torrubiella] hemipterigena</name>
    <dbReference type="NCBI Taxonomy" id="1531966"/>
    <lineage>
        <taxon>Eukaryota</taxon>
        <taxon>Fungi</taxon>
        <taxon>Dikarya</taxon>
        <taxon>Ascomycota</taxon>
        <taxon>Pezizomycotina</taxon>
        <taxon>Sordariomycetes</taxon>
        <taxon>Hypocreomycetidae</taxon>
        <taxon>Hypocreales</taxon>
        <taxon>Clavicipitaceae</taxon>
        <taxon>Clavicipitaceae incertae sedis</taxon>
        <taxon>'Torrubiella' clade</taxon>
    </lineage>
</organism>
<dbReference type="InterPro" id="IPR038765">
    <property type="entry name" value="Papain-like_cys_pep_sf"/>
</dbReference>
<evidence type="ECO:0000256" key="2">
    <source>
        <dbReference type="ARBA" id="ARBA00022670"/>
    </source>
</evidence>